<evidence type="ECO:0000313" key="2">
    <source>
        <dbReference type="Proteomes" id="UP000325081"/>
    </source>
</evidence>
<keyword evidence="2" id="KW-1185">Reference proteome</keyword>
<dbReference type="AlphaFoldDB" id="A0A5A7Q2F1"/>
<evidence type="ECO:0000313" key="1">
    <source>
        <dbReference type="EMBL" id="GER38982.1"/>
    </source>
</evidence>
<feature type="non-terminal residue" evidence="1">
    <location>
        <position position="1"/>
    </location>
</feature>
<dbReference type="Proteomes" id="UP000325081">
    <property type="component" value="Unassembled WGS sequence"/>
</dbReference>
<protein>
    <submittedName>
        <fullName evidence="1">Transducin/WD40 repeat-like superfamily protein</fullName>
    </submittedName>
</protein>
<organism evidence="1 2">
    <name type="scientific">Striga asiatica</name>
    <name type="common">Asiatic witchweed</name>
    <name type="synonym">Buchnera asiatica</name>
    <dbReference type="NCBI Taxonomy" id="4170"/>
    <lineage>
        <taxon>Eukaryota</taxon>
        <taxon>Viridiplantae</taxon>
        <taxon>Streptophyta</taxon>
        <taxon>Embryophyta</taxon>
        <taxon>Tracheophyta</taxon>
        <taxon>Spermatophyta</taxon>
        <taxon>Magnoliopsida</taxon>
        <taxon>eudicotyledons</taxon>
        <taxon>Gunneridae</taxon>
        <taxon>Pentapetalae</taxon>
        <taxon>asterids</taxon>
        <taxon>lamiids</taxon>
        <taxon>Lamiales</taxon>
        <taxon>Orobanchaceae</taxon>
        <taxon>Buchnereae</taxon>
        <taxon>Striga</taxon>
    </lineage>
</organism>
<accession>A0A5A7Q2F1</accession>
<gene>
    <name evidence="1" type="ORF">STAS_15536</name>
</gene>
<dbReference type="EMBL" id="BKCP01005572">
    <property type="protein sequence ID" value="GER38982.1"/>
    <property type="molecule type" value="Genomic_DNA"/>
</dbReference>
<comment type="caution">
    <text evidence="1">The sequence shown here is derived from an EMBL/GenBank/DDBJ whole genome shotgun (WGS) entry which is preliminary data.</text>
</comment>
<feature type="non-terminal residue" evidence="1">
    <location>
        <position position="214"/>
    </location>
</feature>
<name>A0A5A7Q2F1_STRAF</name>
<reference evidence="2" key="1">
    <citation type="journal article" date="2019" name="Curr. Biol.">
        <title>Genome Sequence of Striga asiatica Provides Insight into the Evolution of Plant Parasitism.</title>
        <authorList>
            <person name="Yoshida S."/>
            <person name="Kim S."/>
            <person name="Wafula E.K."/>
            <person name="Tanskanen J."/>
            <person name="Kim Y.M."/>
            <person name="Honaas L."/>
            <person name="Yang Z."/>
            <person name="Spallek T."/>
            <person name="Conn C.E."/>
            <person name="Ichihashi Y."/>
            <person name="Cheong K."/>
            <person name="Cui S."/>
            <person name="Der J.P."/>
            <person name="Gundlach H."/>
            <person name="Jiao Y."/>
            <person name="Hori C."/>
            <person name="Ishida J.K."/>
            <person name="Kasahara H."/>
            <person name="Kiba T."/>
            <person name="Kim M.S."/>
            <person name="Koo N."/>
            <person name="Laohavisit A."/>
            <person name="Lee Y.H."/>
            <person name="Lumba S."/>
            <person name="McCourt P."/>
            <person name="Mortimer J.C."/>
            <person name="Mutuku J.M."/>
            <person name="Nomura T."/>
            <person name="Sasaki-Sekimoto Y."/>
            <person name="Seto Y."/>
            <person name="Wang Y."/>
            <person name="Wakatake T."/>
            <person name="Sakakibara H."/>
            <person name="Demura T."/>
            <person name="Yamaguchi S."/>
            <person name="Yoneyama K."/>
            <person name="Manabe R.I."/>
            <person name="Nelson D.C."/>
            <person name="Schulman A.H."/>
            <person name="Timko M.P."/>
            <person name="dePamphilis C.W."/>
            <person name="Choi D."/>
            <person name="Shirasu K."/>
        </authorList>
    </citation>
    <scope>NUCLEOTIDE SEQUENCE [LARGE SCALE GENOMIC DNA]</scope>
    <source>
        <strain evidence="2">cv. UVA1</strain>
    </source>
</reference>
<sequence>ARPISQQTLERRCFLVKDRPNGYTSSRFAVSDLGKHPLPKRFRFLIPHPLLVLHRQESKTGKYVHFLRNFFIPSYFGLAGKYPIPIPSAFLLVSRPVDDPDSATRLLLILKPEMEIFLYRIRKWEIDEIKDWIHGNPRSEGSCLRLPQSFSFHLSEPKNNSKPNPSSDPTPLERTTRRMAAFYLLAKPTPAMLFLATRTGQLTRPRERTDSYLF</sequence>
<proteinExistence type="predicted"/>